<keyword evidence="1" id="KW-0732">Signal</keyword>
<name>A0ABD1DAS3_CULPP</name>
<protein>
    <submittedName>
        <fullName evidence="2">Uncharacterized protein</fullName>
    </submittedName>
</protein>
<sequence>MDPNFTILLFCLTIASVCGNMYEVSIDSFEPDADIDASYLTMGTLRVTRKKRNSFSLSGDFEANQNWGNENVGTFEVRGKDGSGPVLLSGKHHFCDFYNLDMEMVKAVIAASNMPPQGTCPLPKGKYAIDGFEIQEKDLPVVVMKDKYVVSARMMSPDGKLVVGYKVRLTVS</sequence>
<feature type="signal peptide" evidence="1">
    <location>
        <begin position="1"/>
        <end position="19"/>
    </location>
</feature>
<dbReference type="Proteomes" id="UP001562425">
    <property type="component" value="Unassembled WGS sequence"/>
</dbReference>
<keyword evidence="3" id="KW-1185">Reference proteome</keyword>
<dbReference type="Pfam" id="PF06477">
    <property type="entry name" value="DUF1091"/>
    <property type="match status" value="1"/>
</dbReference>
<comment type="caution">
    <text evidence="2">The sequence shown here is derived from an EMBL/GenBank/DDBJ whole genome shotgun (WGS) entry which is preliminary data.</text>
</comment>
<reference evidence="2 3" key="1">
    <citation type="submission" date="2024-05" db="EMBL/GenBank/DDBJ databases">
        <title>Culex pipiens pipiens assembly and annotation.</title>
        <authorList>
            <person name="Alout H."/>
            <person name="Durand T."/>
        </authorList>
    </citation>
    <scope>NUCLEOTIDE SEQUENCE [LARGE SCALE GENOMIC DNA]</scope>
    <source>
        <strain evidence="2">HA-2024</strain>
        <tissue evidence="2">Whole body</tissue>
    </source>
</reference>
<evidence type="ECO:0000313" key="2">
    <source>
        <dbReference type="EMBL" id="KAL1395594.1"/>
    </source>
</evidence>
<dbReference type="InterPro" id="IPR010512">
    <property type="entry name" value="DUF1091"/>
</dbReference>
<dbReference type="EMBL" id="JBEHCU010007077">
    <property type="protein sequence ID" value="KAL1395594.1"/>
    <property type="molecule type" value="Genomic_DNA"/>
</dbReference>
<accession>A0ABD1DAS3</accession>
<feature type="chain" id="PRO_5044882011" evidence="1">
    <location>
        <begin position="20"/>
        <end position="172"/>
    </location>
</feature>
<gene>
    <name evidence="2" type="ORF">pipiens_011136</name>
</gene>
<dbReference type="PANTHER" id="PTHR21112">
    <property type="entry name" value="CHEMOSENSORY PROTEIN A 29A-RELATED"/>
    <property type="match status" value="1"/>
</dbReference>
<organism evidence="2 3">
    <name type="scientific">Culex pipiens pipiens</name>
    <name type="common">Northern house mosquito</name>
    <dbReference type="NCBI Taxonomy" id="38569"/>
    <lineage>
        <taxon>Eukaryota</taxon>
        <taxon>Metazoa</taxon>
        <taxon>Ecdysozoa</taxon>
        <taxon>Arthropoda</taxon>
        <taxon>Hexapoda</taxon>
        <taxon>Insecta</taxon>
        <taxon>Pterygota</taxon>
        <taxon>Neoptera</taxon>
        <taxon>Endopterygota</taxon>
        <taxon>Diptera</taxon>
        <taxon>Nematocera</taxon>
        <taxon>Culicoidea</taxon>
        <taxon>Culicidae</taxon>
        <taxon>Culicinae</taxon>
        <taxon>Culicini</taxon>
        <taxon>Culex</taxon>
        <taxon>Culex</taxon>
    </lineage>
</organism>
<evidence type="ECO:0000313" key="3">
    <source>
        <dbReference type="Proteomes" id="UP001562425"/>
    </source>
</evidence>
<proteinExistence type="predicted"/>
<dbReference type="AlphaFoldDB" id="A0ABD1DAS3"/>
<dbReference type="PANTHER" id="PTHR21112:SF13">
    <property type="entry name" value="CHEMOSENSORY PROTEIN A 7A"/>
    <property type="match status" value="1"/>
</dbReference>
<evidence type="ECO:0000256" key="1">
    <source>
        <dbReference type="SAM" id="SignalP"/>
    </source>
</evidence>